<proteinExistence type="predicted"/>
<dbReference type="Proteomes" id="UP001501000">
    <property type="component" value="Unassembled WGS sequence"/>
</dbReference>
<protein>
    <submittedName>
        <fullName evidence="2">Uncharacterized protein</fullName>
    </submittedName>
</protein>
<dbReference type="EMBL" id="BAABAJ010000014">
    <property type="protein sequence ID" value="GAA3929804.1"/>
    <property type="molecule type" value="Genomic_DNA"/>
</dbReference>
<feature type="region of interest" description="Disordered" evidence="1">
    <location>
        <begin position="21"/>
        <end position="49"/>
    </location>
</feature>
<sequence>MSDPIVRLLGLVLCLLLPPTGRRRLGSIPPPPPADRCAPPTRAARPPVPLLRGEDSRLVRPYLAAHEAARARARVQRARRRSLWLAVHGIDVGPRFIHGVEVAG</sequence>
<evidence type="ECO:0000313" key="3">
    <source>
        <dbReference type="Proteomes" id="UP001501000"/>
    </source>
</evidence>
<reference evidence="3" key="1">
    <citation type="journal article" date="2019" name="Int. J. Syst. Evol. Microbiol.">
        <title>The Global Catalogue of Microorganisms (GCM) 10K type strain sequencing project: providing services to taxonomists for standard genome sequencing and annotation.</title>
        <authorList>
            <consortium name="The Broad Institute Genomics Platform"/>
            <consortium name="The Broad Institute Genome Sequencing Center for Infectious Disease"/>
            <person name="Wu L."/>
            <person name="Ma J."/>
        </authorList>
    </citation>
    <scope>NUCLEOTIDE SEQUENCE [LARGE SCALE GENOMIC DNA]</scope>
    <source>
        <strain evidence="3">JCM 16956</strain>
    </source>
</reference>
<accession>A0ABP7MT86</accession>
<evidence type="ECO:0000256" key="1">
    <source>
        <dbReference type="SAM" id="MobiDB-lite"/>
    </source>
</evidence>
<gene>
    <name evidence="2" type="ORF">GCM10022244_43480</name>
</gene>
<name>A0ABP7MT86_9ACTN</name>
<feature type="compositionally biased region" description="Low complexity" evidence="1">
    <location>
        <begin position="35"/>
        <end position="45"/>
    </location>
</feature>
<organism evidence="2 3">
    <name type="scientific">Streptomyces gulbargensis</name>
    <dbReference type="NCBI Taxonomy" id="364901"/>
    <lineage>
        <taxon>Bacteria</taxon>
        <taxon>Bacillati</taxon>
        <taxon>Actinomycetota</taxon>
        <taxon>Actinomycetes</taxon>
        <taxon>Kitasatosporales</taxon>
        <taxon>Streptomycetaceae</taxon>
        <taxon>Streptomyces</taxon>
    </lineage>
</organism>
<keyword evidence="3" id="KW-1185">Reference proteome</keyword>
<evidence type="ECO:0000313" key="2">
    <source>
        <dbReference type="EMBL" id="GAA3929804.1"/>
    </source>
</evidence>
<comment type="caution">
    <text evidence="2">The sequence shown here is derived from an EMBL/GenBank/DDBJ whole genome shotgun (WGS) entry which is preliminary data.</text>
</comment>